<dbReference type="EMBL" id="CH476600">
    <property type="protein sequence ID" value="EAU34424.1"/>
    <property type="molecule type" value="Genomic_DNA"/>
</dbReference>
<dbReference type="GeneID" id="4321048"/>
<sequence length="115" mass="12473">MGQVRAGFPEGPISRRGELQVRHIIVAADPGIGQGIVRVCVRGEGCDLLGTPEAGREVVGHVDGAEVERIIPVQAERSMPDLSDSEPPNEYKIRRRPNTARYKSPAKQPAKLPDV</sequence>
<organism evidence="2 3">
    <name type="scientific">Aspergillus terreus (strain NIH 2624 / FGSC A1156)</name>
    <dbReference type="NCBI Taxonomy" id="341663"/>
    <lineage>
        <taxon>Eukaryota</taxon>
        <taxon>Fungi</taxon>
        <taxon>Dikarya</taxon>
        <taxon>Ascomycota</taxon>
        <taxon>Pezizomycotina</taxon>
        <taxon>Eurotiomycetes</taxon>
        <taxon>Eurotiomycetidae</taxon>
        <taxon>Eurotiales</taxon>
        <taxon>Aspergillaceae</taxon>
        <taxon>Aspergillus</taxon>
        <taxon>Aspergillus subgen. Circumdati</taxon>
    </lineage>
</organism>
<reference evidence="3" key="1">
    <citation type="submission" date="2005-09" db="EMBL/GenBank/DDBJ databases">
        <title>Annotation of the Aspergillus terreus NIH2624 genome.</title>
        <authorList>
            <person name="Birren B.W."/>
            <person name="Lander E.S."/>
            <person name="Galagan J.E."/>
            <person name="Nusbaum C."/>
            <person name="Devon K."/>
            <person name="Henn M."/>
            <person name="Ma L.-J."/>
            <person name="Jaffe D.B."/>
            <person name="Butler J."/>
            <person name="Alvarez P."/>
            <person name="Gnerre S."/>
            <person name="Grabherr M."/>
            <person name="Kleber M."/>
            <person name="Mauceli E.W."/>
            <person name="Brockman W."/>
            <person name="Rounsley S."/>
            <person name="Young S.K."/>
            <person name="LaButti K."/>
            <person name="Pushparaj V."/>
            <person name="DeCaprio D."/>
            <person name="Crawford M."/>
            <person name="Koehrsen M."/>
            <person name="Engels R."/>
            <person name="Montgomery P."/>
            <person name="Pearson M."/>
            <person name="Howarth C."/>
            <person name="Larson L."/>
            <person name="Luoma S."/>
            <person name="White J."/>
            <person name="Alvarado L."/>
            <person name="Kodira C.D."/>
            <person name="Zeng Q."/>
            <person name="Oleary S."/>
            <person name="Yandava C."/>
            <person name="Denning D.W."/>
            <person name="Nierman W.C."/>
            <person name="Milne T."/>
            <person name="Madden K."/>
        </authorList>
    </citation>
    <scope>NUCLEOTIDE SEQUENCE [LARGE SCALE GENOMIC DNA]</scope>
    <source>
        <strain evidence="3">NIH 2624 / FGSC A1156</strain>
    </source>
</reference>
<dbReference type="HOGENOM" id="CLU_2108558_0_0_1"/>
<evidence type="ECO:0000256" key="1">
    <source>
        <dbReference type="SAM" id="MobiDB-lite"/>
    </source>
</evidence>
<accession>Q0CLS9</accession>
<evidence type="ECO:0000313" key="3">
    <source>
        <dbReference type="Proteomes" id="UP000007963"/>
    </source>
</evidence>
<proteinExistence type="predicted"/>
<evidence type="ECO:0000313" key="2">
    <source>
        <dbReference type="EMBL" id="EAU34424.1"/>
    </source>
</evidence>
<dbReference type="VEuPathDB" id="FungiDB:ATEG_05355"/>
<gene>
    <name evidence="2" type="ORF">ATEG_05355</name>
</gene>
<feature type="region of interest" description="Disordered" evidence="1">
    <location>
        <begin position="74"/>
        <end position="115"/>
    </location>
</feature>
<dbReference type="RefSeq" id="XP_001214533.1">
    <property type="nucleotide sequence ID" value="XM_001214533.1"/>
</dbReference>
<dbReference type="Proteomes" id="UP000007963">
    <property type="component" value="Unassembled WGS sequence"/>
</dbReference>
<protein>
    <submittedName>
        <fullName evidence="2">Uncharacterized protein</fullName>
    </submittedName>
</protein>
<name>Q0CLS9_ASPTN</name>
<dbReference type="AlphaFoldDB" id="Q0CLS9"/>